<sequence>MKRDSDLDSNASSSSGINTEWMDSIPSYEESPYFIPDLGDDEIDHSLMQHYTYKYMCQGNFISPLKKENLKKCLEIGYGSGIWMMEMASEYPNCDFYGIDVQPNNPDSTYPDNCEFIKGDVKKGIPYPDETFDFVYLRMTMIYIESNKWKPLISEIFRVLKKGGWVEFLETDMSYKPSGKIMKSIMKFWVDMFKARNIELKLIRQFGTILSESGFVNAINKKYSVPIGSWAGALGEIRSQSFNTWLHVTADFTYRSLGFDTKEEYLNQIEKLEDEYSELKPHGDHYVAYGQKPLN</sequence>
<protein>
    <submittedName>
        <fullName evidence="2">S-adenosyl-L-methionine-dependent methyltransferase</fullName>
    </submittedName>
</protein>
<name>A0A397SKS2_9GLOM</name>
<dbReference type="EMBL" id="QKYT01000593">
    <property type="protein sequence ID" value="RIA83174.1"/>
    <property type="molecule type" value="Genomic_DNA"/>
</dbReference>
<dbReference type="Proteomes" id="UP000265703">
    <property type="component" value="Unassembled WGS sequence"/>
</dbReference>
<accession>A0A397SKS2</accession>
<organism evidence="2 3">
    <name type="scientific">Glomus cerebriforme</name>
    <dbReference type="NCBI Taxonomy" id="658196"/>
    <lineage>
        <taxon>Eukaryota</taxon>
        <taxon>Fungi</taxon>
        <taxon>Fungi incertae sedis</taxon>
        <taxon>Mucoromycota</taxon>
        <taxon>Glomeromycotina</taxon>
        <taxon>Glomeromycetes</taxon>
        <taxon>Glomerales</taxon>
        <taxon>Glomeraceae</taxon>
        <taxon>Glomus</taxon>
    </lineage>
</organism>
<dbReference type="GO" id="GO:0008168">
    <property type="term" value="F:methyltransferase activity"/>
    <property type="evidence" value="ECO:0007669"/>
    <property type="project" value="UniProtKB-KW"/>
</dbReference>
<dbReference type="InterPro" id="IPR029063">
    <property type="entry name" value="SAM-dependent_MTases_sf"/>
</dbReference>
<gene>
    <name evidence="2" type="ORF">C1645_834207</name>
</gene>
<keyword evidence="3" id="KW-1185">Reference proteome</keyword>
<dbReference type="PANTHER" id="PTHR43591:SF24">
    <property type="entry name" value="2-METHOXY-6-POLYPRENYL-1,4-BENZOQUINOL METHYLASE, MITOCHONDRIAL"/>
    <property type="match status" value="1"/>
</dbReference>
<dbReference type="Pfam" id="PF13649">
    <property type="entry name" value="Methyltransf_25"/>
    <property type="match status" value="1"/>
</dbReference>
<dbReference type="SUPFAM" id="SSF53335">
    <property type="entry name" value="S-adenosyl-L-methionine-dependent methyltransferases"/>
    <property type="match status" value="1"/>
</dbReference>
<dbReference type="Gene3D" id="3.40.50.150">
    <property type="entry name" value="Vaccinia Virus protein VP39"/>
    <property type="match status" value="1"/>
</dbReference>
<evidence type="ECO:0000313" key="2">
    <source>
        <dbReference type="EMBL" id="RIA83174.1"/>
    </source>
</evidence>
<dbReference type="InterPro" id="IPR041698">
    <property type="entry name" value="Methyltransf_25"/>
</dbReference>
<dbReference type="CDD" id="cd02440">
    <property type="entry name" value="AdoMet_MTases"/>
    <property type="match status" value="1"/>
</dbReference>
<dbReference type="AlphaFoldDB" id="A0A397SKS2"/>
<keyword evidence="2" id="KW-0808">Transferase</keyword>
<dbReference type="GO" id="GO:0032259">
    <property type="term" value="P:methylation"/>
    <property type="evidence" value="ECO:0007669"/>
    <property type="project" value="UniProtKB-KW"/>
</dbReference>
<reference evidence="2 3" key="1">
    <citation type="submission" date="2018-06" db="EMBL/GenBank/DDBJ databases">
        <title>Comparative genomics reveals the genomic features of Rhizophagus irregularis, R. cerebriforme, R. diaphanum and Gigaspora rosea, and their symbiotic lifestyle signature.</title>
        <authorList>
            <person name="Morin E."/>
            <person name="San Clemente H."/>
            <person name="Chen E.C.H."/>
            <person name="De La Providencia I."/>
            <person name="Hainaut M."/>
            <person name="Kuo A."/>
            <person name="Kohler A."/>
            <person name="Murat C."/>
            <person name="Tang N."/>
            <person name="Roy S."/>
            <person name="Loubradou J."/>
            <person name="Henrissat B."/>
            <person name="Grigoriev I.V."/>
            <person name="Corradi N."/>
            <person name="Roux C."/>
            <person name="Martin F.M."/>
        </authorList>
    </citation>
    <scope>NUCLEOTIDE SEQUENCE [LARGE SCALE GENOMIC DNA]</scope>
    <source>
        <strain evidence="2 3">DAOM 227022</strain>
    </source>
</reference>
<dbReference type="STRING" id="658196.A0A397SKS2"/>
<dbReference type="OrthoDB" id="2013972at2759"/>
<comment type="caution">
    <text evidence="2">The sequence shown here is derived from an EMBL/GenBank/DDBJ whole genome shotgun (WGS) entry which is preliminary data.</text>
</comment>
<keyword evidence="2" id="KW-0489">Methyltransferase</keyword>
<evidence type="ECO:0000313" key="3">
    <source>
        <dbReference type="Proteomes" id="UP000265703"/>
    </source>
</evidence>
<dbReference type="PANTHER" id="PTHR43591">
    <property type="entry name" value="METHYLTRANSFERASE"/>
    <property type="match status" value="1"/>
</dbReference>
<feature type="domain" description="Methyltransferase" evidence="1">
    <location>
        <begin position="74"/>
        <end position="164"/>
    </location>
</feature>
<proteinExistence type="predicted"/>
<evidence type="ECO:0000259" key="1">
    <source>
        <dbReference type="Pfam" id="PF13649"/>
    </source>
</evidence>